<reference evidence="1" key="1">
    <citation type="submission" date="2018-11" db="EMBL/GenBank/DDBJ databases">
        <authorList>
            <consortium name="Genoscope - CEA"/>
            <person name="William W."/>
        </authorList>
    </citation>
    <scope>NUCLEOTIDE SEQUENCE [LARGE SCALE GENOMIC DNA]</scope>
    <source>
        <strain evidence="1">T9AD</strain>
    </source>
</reference>
<sequence length="159" mass="18190">MILIKGPGMFKTNRKSELFPGRSNGSDDVQFWSFIEQDAAWPWFYLQLVEDAGGELFRSMLMVPTPVQLEQVVAVKDDHAWIEQAQLVTPSHINDTERWTMEPLLEVSLILDDQGLELGYRYRVEGGREYSVSVDPFPDGQLKTHMIFSAALHIRAEGY</sequence>
<proteinExistence type="predicted"/>
<dbReference type="AlphaFoldDB" id="A0A653B5S3"/>
<protein>
    <submittedName>
        <fullName evidence="1">Uncharacterized protein</fullName>
    </submittedName>
</protein>
<gene>
    <name evidence="1" type="ORF">POT9AD_3049</name>
</gene>
<evidence type="ECO:0000313" key="1">
    <source>
        <dbReference type="EMBL" id="VDN64024.1"/>
    </source>
</evidence>
<name>A0A653B5S3_ECTOL</name>
<organism evidence="1">
    <name type="scientific">Ectopseudomonas oleovorans</name>
    <name type="common">Pseudomonas oleovorans</name>
    <dbReference type="NCBI Taxonomy" id="301"/>
    <lineage>
        <taxon>Bacteria</taxon>
        <taxon>Pseudomonadati</taxon>
        <taxon>Pseudomonadota</taxon>
        <taxon>Gammaproteobacteria</taxon>
        <taxon>Pseudomonadales</taxon>
        <taxon>Pseudomonadaceae</taxon>
        <taxon>Ectopseudomonas</taxon>
    </lineage>
</organism>
<dbReference type="EMBL" id="LR130779">
    <property type="protein sequence ID" value="VDN64024.1"/>
    <property type="molecule type" value="Genomic_DNA"/>
</dbReference>
<accession>A0A653B5S3</accession>